<sequence length="27" mass="3074">MLFLLLPVYTCVDGTCEFIIALPCWVL</sequence>
<dbReference type="EMBL" id="GBXM01046945">
    <property type="protein sequence ID" value="JAH61632.1"/>
    <property type="molecule type" value="Transcribed_RNA"/>
</dbReference>
<evidence type="ECO:0000313" key="1">
    <source>
        <dbReference type="EMBL" id="JAH61632.1"/>
    </source>
</evidence>
<reference evidence="1" key="1">
    <citation type="submission" date="2014-11" db="EMBL/GenBank/DDBJ databases">
        <authorList>
            <person name="Amaro Gonzalez C."/>
        </authorList>
    </citation>
    <scope>NUCLEOTIDE SEQUENCE</scope>
</reference>
<organism evidence="1">
    <name type="scientific">Anguilla anguilla</name>
    <name type="common">European freshwater eel</name>
    <name type="synonym">Muraena anguilla</name>
    <dbReference type="NCBI Taxonomy" id="7936"/>
    <lineage>
        <taxon>Eukaryota</taxon>
        <taxon>Metazoa</taxon>
        <taxon>Chordata</taxon>
        <taxon>Craniata</taxon>
        <taxon>Vertebrata</taxon>
        <taxon>Euteleostomi</taxon>
        <taxon>Actinopterygii</taxon>
        <taxon>Neopterygii</taxon>
        <taxon>Teleostei</taxon>
        <taxon>Anguilliformes</taxon>
        <taxon>Anguillidae</taxon>
        <taxon>Anguilla</taxon>
    </lineage>
</organism>
<name>A0A0E9U7A6_ANGAN</name>
<proteinExistence type="predicted"/>
<reference evidence="1" key="2">
    <citation type="journal article" date="2015" name="Fish Shellfish Immunol.">
        <title>Early steps in the European eel (Anguilla anguilla)-Vibrio vulnificus interaction in the gills: Role of the RtxA13 toxin.</title>
        <authorList>
            <person name="Callol A."/>
            <person name="Pajuelo D."/>
            <person name="Ebbesson L."/>
            <person name="Teles M."/>
            <person name="MacKenzie S."/>
            <person name="Amaro C."/>
        </authorList>
    </citation>
    <scope>NUCLEOTIDE SEQUENCE</scope>
</reference>
<dbReference type="AlphaFoldDB" id="A0A0E9U7A6"/>
<protein>
    <submittedName>
        <fullName evidence="1">Uncharacterized protein</fullName>
    </submittedName>
</protein>
<accession>A0A0E9U7A6</accession>